<dbReference type="AlphaFoldDB" id="A0A069ANL3"/>
<proteinExistence type="predicted"/>
<protein>
    <submittedName>
        <fullName evidence="1">Uncharacterized protein</fullName>
    </submittedName>
</protein>
<dbReference type="EMBL" id="LK932791">
    <property type="protein sequence ID" value="CDS93642.1"/>
    <property type="molecule type" value="Genomic_DNA"/>
</dbReference>
<organism evidence="1">
    <name type="scientific">Clostridioides difficile</name>
    <name type="common">Peptoclostridium difficile</name>
    <dbReference type="NCBI Taxonomy" id="1496"/>
    <lineage>
        <taxon>Bacteria</taxon>
        <taxon>Bacillati</taxon>
        <taxon>Bacillota</taxon>
        <taxon>Clostridia</taxon>
        <taxon>Peptostreptococcales</taxon>
        <taxon>Peptostreptococcaceae</taxon>
        <taxon>Clostridioides</taxon>
    </lineage>
</organism>
<evidence type="ECO:0000313" key="1">
    <source>
        <dbReference type="EMBL" id="CDS93642.1"/>
    </source>
</evidence>
<sequence>MASYVSIKDGLNALTMI</sequence>
<name>A0A069ANL3_CLODI</name>
<gene>
    <name evidence="1" type="ORF">BN1095_1470002</name>
</gene>
<accession>A0A069ANL3</accession>
<reference evidence="1" key="1">
    <citation type="submission" date="2014-07" db="EMBL/GenBank/DDBJ databases">
        <authorList>
            <person name="Monot Marc"/>
        </authorList>
    </citation>
    <scope>NUCLEOTIDE SEQUENCE</scope>
    <source>
        <strain evidence="1">7032989</strain>
    </source>
</reference>